<protein>
    <submittedName>
        <fullName evidence="2">Uncharacterized protein</fullName>
    </submittedName>
</protein>
<evidence type="ECO:0000313" key="2">
    <source>
        <dbReference type="EMBL" id="ASR47804.1"/>
    </source>
</evidence>
<sequence length="61" mass="7357">MREAFFAYAIQTKNAFWNVSKWFFLVNEMGMVFFYAILAEFINLKQRREAVWSIHTWASQA</sequence>
<dbReference type="Proteomes" id="UP000214666">
    <property type="component" value="Chromosome"/>
</dbReference>
<name>A0A222WPE0_9BACL</name>
<accession>A0A222WPE0</accession>
<dbReference type="KEGG" id="pkb:B4V02_14505"/>
<reference evidence="2 3" key="1">
    <citation type="submission" date="2017-03" db="EMBL/GenBank/DDBJ databases">
        <title>Complete genome sequence of Paenibacillus Kribbensis producing bioflocculants.</title>
        <authorList>
            <person name="Lee H.-G."/>
            <person name="Oh H.-M."/>
        </authorList>
    </citation>
    <scope>NUCLEOTIDE SEQUENCE [LARGE SCALE GENOMIC DNA]</scope>
    <source>
        <strain evidence="2 3">AM49</strain>
    </source>
</reference>
<evidence type="ECO:0000256" key="1">
    <source>
        <dbReference type="SAM" id="Phobius"/>
    </source>
</evidence>
<keyword evidence="1" id="KW-0472">Membrane</keyword>
<dbReference type="EMBL" id="CP020028">
    <property type="protein sequence ID" value="ASR47804.1"/>
    <property type="molecule type" value="Genomic_DNA"/>
</dbReference>
<dbReference type="AlphaFoldDB" id="A0A222WPE0"/>
<organism evidence="2 3">
    <name type="scientific">Paenibacillus kribbensis</name>
    <dbReference type="NCBI Taxonomy" id="172713"/>
    <lineage>
        <taxon>Bacteria</taxon>
        <taxon>Bacillati</taxon>
        <taxon>Bacillota</taxon>
        <taxon>Bacilli</taxon>
        <taxon>Bacillales</taxon>
        <taxon>Paenibacillaceae</taxon>
        <taxon>Paenibacillus</taxon>
    </lineage>
</organism>
<keyword evidence="3" id="KW-1185">Reference proteome</keyword>
<proteinExistence type="predicted"/>
<keyword evidence="1" id="KW-0812">Transmembrane</keyword>
<feature type="transmembrane region" description="Helical" evidence="1">
    <location>
        <begin position="22"/>
        <end position="42"/>
    </location>
</feature>
<keyword evidence="1" id="KW-1133">Transmembrane helix</keyword>
<dbReference type="RefSeq" id="WP_094155354.1">
    <property type="nucleotide sequence ID" value="NZ_CP041731.1"/>
</dbReference>
<gene>
    <name evidence="2" type="ORF">B4V02_14505</name>
</gene>
<evidence type="ECO:0000313" key="3">
    <source>
        <dbReference type="Proteomes" id="UP000214666"/>
    </source>
</evidence>